<evidence type="ECO:0000256" key="6">
    <source>
        <dbReference type="ARBA" id="ARBA00022692"/>
    </source>
</evidence>
<keyword evidence="6 13" id="KW-0812">Transmembrane</keyword>
<proteinExistence type="inferred from homology"/>
<evidence type="ECO:0000256" key="9">
    <source>
        <dbReference type="ARBA" id="ARBA00022989"/>
    </source>
</evidence>
<evidence type="ECO:0000256" key="5">
    <source>
        <dbReference type="ARBA" id="ARBA00022617"/>
    </source>
</evidence>
<keyword evidence="3" id="KW-0813">Transport</keyword>
<accession>A0ABY1PMK9</accession>
<keyword evidence="5" id="KW-0349">Heme</keyword>
<evidence type="ECO:0000256" key="2">
    <source>
        <dbReference type="ARBA" id="ARBA00004651"/>
    </source>
</evidence>
<dbReference type="EMBL" id="FXTT01000010">
    <property type="protein sequence ID" value="SMP37231.1"/>
    <property type="molecule type" value="Genomic_DNA"/>
</dbReference>
<evidence type="ECO:0000256" key="4">
    <source>
        <dbReference type="ARBA" id="ARBA00022475"/>
    </source>
</evidence>
<keyword evidence="4" id="KW-1003">Cell membrane</keyword>
<evidence type="ECO:0000256" key="12">
    <source>
        <dbReference type="ARBA" id="ARBA00037975"/>
    </source>
</evidence>
<dbReference type="Gene3D" id="1.20.950.20">
    <property type="entry name" value="Transmembrane di-heme cytochromes, Chain C"/>
    <property type="match status" value="1"/>
</dbReference>
<keyword evidence="8" id="KW-0249">Electron transport</keyword>
<evidence type="ECO:0000256" key="3">
    <source>
        <dbReference type="ARBA" id="ARBA00022448"/>
    </source>
</evidence>
<organism evidence="15 16">
    <name type="scientific">Roseibium denhamense</name>
    <dbReference type="NCBI Taxonomy" id="76305"/>
    <lineage>
        <taxon>Bacteria</taxon>
        <taxon>Pseudomonadati</taxon>
        <taxon>Pseudomonadota</taxon>
        <taxon>Alphaproteobacteria</taxon>
        <taxon>Hyphomicrobiales</taxon>
        <taxon>Stappiaceae</taxon>
        <taxon>Roseibium</taxon>
    </lineage>
</organism>
<comment type="similarity">
    <text evidence="12">Belongs to the cytochrome b561 family.</text>
</comment>
<dbReference type="InterPro" id="IPR016174">
    <property type="entry name" value="Di-haem_cyt_TM"/>
</dbReference>
<name>A0ABY1PMK9_9HYPH</name>
<dbReference type="Proteomes" id="UP001157914">
    <property type="component" value="Unassembled WGS sequence"/>
</dbReference>
<evidence type="ECO:0000259" key="14">
    <source>
        <dbReference type="Pfam" id="PF01292"/>
    </source>
</evidence>
<sequence>MHRYHPFLVALHWLMAVLILLALAAGGLVLANMPSDSAEKVEGLGGHMAVGMAIGLLLLVRLTTRLLTKHPPPARTGSDLLDRVGTLTHWAFYALIAGMVLTGLATAFGAGLFPIVYGGAADRLPPDLATLPQRAAHGLIALALATLIGLHVVAAVYHQFFLKDRLLRRMWFGKRTT</sequence>
<dbReference type="SUPFAM" id="SSF81342">
    <property type="entry name" value="Transmembrane di-heme cytochromes"/>
    <property type="match status" value="1"/>
</dbReference>
<evidence type="ECO:0000313" key="16">
    <source>
        <dbReference type="Proteomes" id="UP001157914"/>
    </source>
</evidence>
<comment type="subcellular location">
    <subcellularLocation>
        <location evidence="2">Cell membrane</location>
        <topology evidence="2">Multi-pass membrane protein</topology>
    </subcellularLocation>
</comment>
<evidence type="ECO:0000256" key="8">
    <source>
        <dbReference type="ARBA" id="ARBA00022982"/>
    </source>
</evidence>
<dbReference type="InterPro" id="IPR052168">
    <property type="entry name" value="Cytochrome_b561_oxidase"/>
</dbReference>
<feature type="domain" description="Cytochrome b561 bacterial/Ni-hydrogenase" evidence="14">
    <location>
        <begin position="3"/>
        <end position="173"/>
    </location>
</feature>
<keyword evidence="11 13" id="KW-0472">Membrane</keyword>
<feature type="transmembrane region" description="Helical" evidence="13">
    <location>
        <begin position="43"/>
        <end position="60"/>
    </location>
</feature>
<dbReference type="RefSeq" id="WP_155189452.1">
    <property type="nucleotide sequence ID" value="NZ_BAAAEA010000007.1"/>
</dbReference>
<comment type="caution">
    <text evidence="15">The sequence shown here is derived from an EMBL/GenBank/DDBJ whole genome shotgun (WGS) entry which is preliminary data.</text>
</comment>
<evidence type="ECO:0000256" key="10">
    <source>
        <dbReference type="ARBA" id="ARBA00023004"/>
    </source>
</evidence>
<reference evidence="15 16" key="1">
    <citation type="submission" date="2017-05" db="EMBL/GenBank/DDBJ databases">
        <authorList>
            <person name="Varghese N."/>
            <person name="Submissions S."/>
        </authorList>
    </citation>
    <scope>NUCLEOTIDE SEQUENCE [LARGE SCALE GENOMIC DNA]</scope>
    <source>
        <strain evidence="15 16">DSM 15949</strain>
    </source>
</reference>
<feature type="transmembrane region" description="Helical" evidence="13">
    <location>
        <begin position="136"/>
        <end position="160"/>
    </location>
</feature>
<keyword evidence="9 13" id="KW-1133">Transmembrane helix</keyword>
<evidence type="ECO:0000256" key="1">
    <source>
        <dbReference type="ARBA" id="ARBA00001970"/>
    </source>
</evidence>
<evidence type="ECO:0000256" key="13">
    <source>
        <dbReference type="SAM" id="Phobius"/>
    </source>
</evidence>
<keyword evidence="16" id="KW-1185">Reference proteome</keyword>
<dbReference type="PANTHER" id="PTHR30529:SF1">
    <property type="entry name" value="CYTOCHROME B561 HOMOLOG 2"/>
    <property type="match status" value="1"/>
</dbReference>
<dbReference type="PANTHER" id="PTHR30529">
    <property type="entry name" value="CYTOCHROME B561"/>
    <property type="match status" value="1"/>
</dbReference>
<keyword evidence="10" id="KW-0408">Iron</keyword>
<protein>
    <submittedName>
        <fullName evidence="15">Cytochrome b561</fullName>
    </submittedName>
</protein>
<feature type="transmembrane region" description="Helical" evidence="13">
    <location>
        <begin position="90"/>
        <end position="116"/>
    </location>
</feature>
<gene>
    <name evidence="15" type="ORF">SAMN06265374_0026</name>
</gene>
<feature type="transmembrane region" description="Helical" evidence="13">
    <location>
        <begin position="7"/>
        <end position="31"/>
    </location>
</feature>
<evidence type="ECO:0000256" key="7">
    <source>
        <dbReference type="ARBA" id="ARBA00022723"/>
    </source>
</evidence>
<dbReference type="InterPro" id="IPR011577">
    <property type="entry name" value="Cyt_b561_bac/Ni-Hgenase"/>
</dbReference>
<keyword evidence="7" id="KW-0479">Metal-binding</keyword>
<evidence type="ECO:0000256" key="11">
    <source>
        <dbReference type="ARBA" id="ARBA00023136"/>
    </source>
</evidence>
<dbReference type="Pfam" id="PF01292">
    <property type="entry name" value="Ni_hydr_CYTB"/>
    <property type="match status" value="1"/>
</dbReference>
<evidence type="ECO:0000313" key="15">
    <source>
        <dbReference type="EMBL" id="SMP37231.1"/>
    </source>
</evidence>
<comment type="cofactor">
    <cofactor evidence="1">
        <name>heme b</name>
        <dbReference type="ChEBI" id="CHEBI:60344"/>
    </cofactor>
</comment>